<dbReference type="VEuPathDB" id="FungiDB:GVI51_C00737"/>
<dbReference type="InterPro" id="IPR018871">
    <property type="entry name" value="GLEYA_adhesin_domain"/>
</dbReference>
<comment type="caution">
    <text evidence="3">The sequence shown here is derived from an EMBL/GenBank/DDBJ whole genome shotgun (WGS) entry which is preliminary data.</text>
</comment>
<keyword evidence="1" id="KW-0732">Signal</keyword>
<evidence type="ECO:0000313" key="4">
    <source>
        <dbReference type="Proteomes" id="UP000054886"/>
    </source>
</evidence>
<dbReference type="InterPro" id="IPR037524">
    <property type="entry name" value="PA14/GLEYA"/>
</dbReference>
<dbReference type="PROSITE" id="PS51820">
    <property type="entry name" value="PA14"/>
    <property type="match status" value="1"/>
</dbReference>
<feature type="domain" description="PA14" evidence="2">
    <location>
        <begin position="91"/>
        <end position="221"/>
    </location>
</feature>
<dbReference type="VEuPathDB" id="FungiDB:CAGL0C00847g"/>
<sequence length="221" mass="25380">MIALSLLVSQLVLYLSLADASRLEKYQNYKRDEDSSRALSDYPLGCSPLLGTKLTPGLSMELYEYPLDNHGIGPHCWDPAYLNPEYPRTGFESHKLIGTAQNVMSLNFEHRTQDCHVEFSNLPASFNFPDQITLTNFTMLLYGYFKPKESGRYRFHMEADDLLLMNLGAGNAFDCCAHEATRNNLGDYIAYDIWAGTRKDVEVFLEKEVFYPLRLFFNNRD</sequence>
<organism evidence="3 4">
    <name type="scientific">Candida glabrata</name>
    <name type="common">Yeast</name>
    <name type="synonym">Torulopsis glabrata</name>
    <dbReference type="NCBI Taxonomy" id="5478"/>
    <lineage>
        <taxon>Eukaryota</taxon>
        <taxon>Fungi</taxon>
        <taxon>Dikarya</taxon>
        <taxon>Ascomycota</taxon>
        <taxon>Saccharomycotina</taxon>
        <taxon>Saccharomycetes</taxon>
        <taxon>Saccharomycetales</taxon>
        <taxon>Saccharomycetaceae</taxon>
        <taxon>Nakaseomyces</taxon>
    </lineage>
</organism>
<evidence type="ECO:0000256" key="1">
    <source>
        <dbReference type="SAM" id="SignalP"/>
    </source>
</evidence>
<feature type="chain" id="PRO_5006900558" description="PA14 domain-containing protein" evidence="1">
    <location>
        <begin position="21"/>
        <end position="221"/>
    </location>
</feature>
<evidence type="ECO:0000259" key="2">
    <source>
        <dbReference type="PROSITE" id="PS51820"/>
    </source>
</evidence>
<name>A0A0W0C797_CANGB</name>
<dbReference type="Pfam" id="PF10528">
    <property type="entry name" value="GLEYA"/>
    <property type="match status" value="1"/>
</dbReference>
<feature type="non-terminal residue" evidence="3">
    <location>
        <position position="221"/>
    </location>
</feature>
<feature type="signal peptide" evidence="1">
    <location>
        <begin position="1"/>
        <end position="20"/>
    </location>
</feature>
<proteinExistence type="predicted"/>
<accession>A0A0W0C797</accession>
<protein>
    <recommendedName>
        <fullName evidence="2">PA14 domain-containing protein</fullName>
    </recommendedName>
</protein>
<dbReference type="Gene3D" id="2.60.120.1560">
    <property type="match status" value="1"/>
</dbReference>
<dbReference type="EMBL" id="LLZZ01000184">
    <property type="protein sequence ID" value="KTA95493.1"/>
    <property type="molecule type" value="Genomic_DNA"/>
</dbReference>
<gene>
    <name evidence="3" type="ORF">AO440_000404</name>
</gene>
<dbReference type="VEuPathDB" id="FungiDB:GWK60_C00671"/>
<dbReference type="VEuPathDB" id="FungiDB:B1J91_C00847g2"/>
<evidence type="ECO:0000313" key="3">
    <source>
        <dbReference type="EMBL" id="KTA95493.1"/>
    </source>
</evidence>
<dbReference type="AlphaFoldDB" id="A0A0W0C797"/>
<dbReference type="Proteomes" id="UP000054886">
    <property type="component" value="Unassembled WGS sequence"/>
</dbReference>
<reference evidence="3 4" key="1">
    <citation type="submission" date="2015-10" db="EMBL/GenBank/DDBJ databases">
        <title>Draft genomes sequences of Candida glabrata isolates 1A, 1B, 2A, 2B, 3A and 3B.</title>
        <authorList>
            <person name="Haavelsrud O.E."/>
            <person name="Gaustad P."/>
        </authorList>
    </citation>
    <scope>NUCLEOTIDE SEQUENCE [LARGE SCALE GENOMIC DNA]</scope>
    <source>
        <strain evidence="3">910700640</strain>
    </source>
</reference>